<sequence length="474" mass="52262">MALNPHSAGSIRAPSIDNSFQSDAGSAYHVVLGSDDAYRVESLSDDEASPPEDDYDIFDLELVTSVGAKQTEISVRRRNPTLTSSGRPTYKVEKKTISHFLGKKNMAVVISRNEGLSAVNSSRSRMHPKGYAPIFEVHDENTRQITMTATPQCVLSGTVRGNRIIISPSCGSYDPQNSRTHNRDGAAYHFFALVISDLSSSPPGVESSDPMGIPKPSYPGGGYFVFDANSQGRKELLCSLYCTRYDKRHRVYPDDILVAELRLPNLPNTVSSSSSSSKSRTPSWTRLFREHHASLHISKRAIDACFSGDDVKILASKPVPGKRHFFTREQGLEIIVSAMTMSLLAIEHDGLESKKWVWLTSREAMEQPAVPRKVEVDARAGPDRVSIASRDTLMSTREPPETVKPPEGTDWTVMSYNSETSLRRAAGVSAREQSFIDDGENSEQIYAASYAPEPSRESFDSQIRHPAHVVQLVG</sequence>
<keyword evidence="2" id="KW-1185">Reference proteome</keyword>
<name>A0A284RIY0_ARMOS</name>
<gene>
    <name evidence="1" type="ORF">ARMOST_12083</name>
</gene>
<dbReference type="OrthoDB" id="2885930at2759"/>
<proteinExistence type="predicted"/>
<protein>
    <submittedName>
        <fullName evidence="1">Uncharacterized protein</fullName>
    </submittedName>
</protein>
<dbReference type="EMBL" id="FUEG01000009">
    <property type="protein sequence ID" value="SJL08714.1"/>
    <property type="molecule type" value="Genomic_DNA"/>
</dbReference>
<accession>A0A284RIY0</accession>
<dbReference type="Proteomes" id="UP000219338">
    <property type="component" value="Unassembled WGS sequence"/>
</dbReference>
<organism evidence="1 2">
    <name type="scientific">Armillaria ostoyae</name>
    <name type="common">Armillaria root rot fungus</name>
    <dbReference type="NCBI Taxonomy" id="47428"/>
    <lineage>
        <taxon>Eukaryota</taxon>
        <taxon>Fungi</taxon>
        <taxon>Dikarya</taxon>
        <taxon>Basidiomycota</taxon>
        <taxon>Agaricomycotina</taxon>
        <taxon>Agaricomycetes</taxon>
        <taxon>Agaricomycetidae</taxon>
        <taxon>Agaricales</taxon>
        <taxon>Marasmiineae</taxon>
        <taxon>Physalacriaceae</taxon>
        <taxon>Armillaria</taxon>
    </lineage>
</organism>
<reference evidence="2" key="1">
    <citation type="journal article" date="2017" name="Nat. Ecol. Evol.">
        <title>Genome expansion and lineage-specific genetic innovations in the forest pathogenic fungi Armillaria.</title>
        <authorList>
            <person name="Sipos G."/>
            <person name="Prasanna A.N."/>
            <person name="Walter M.C."/>
            <person name="O'Connor E."/>
            <person name="Balint B."/>
            <person name="Krizsan K."/>
            <person name="Kiss B."/>
            <person name="Hess J."/>
            <person name="Varga T."/>
            <person name="Slot J."/>
            <person name="Riley R."/>
            <person name="Boka B."/>
            <person name="Rigling D."/>
            <person name="Barry K."/>
            <person name="Lee J."/>
            <person name="Mihaltcheva S."/>
            <person name="LaButti K."/>
            <person name="Lipzen A."/>
            <person name="Waldron R."/>
            <person name="Moloney N.M."/>
            <person name="Sperisen C."/>
            <person name="Kredics L."/>
            <person name="Vagvoelgyi C."/>
            <person name="Patrignani A."/>
            <person name="Fitzpatrick D."/>
            <person name="Nagy I."/>
            <person name="Doyle S."/>
            <person name="Anderson J.B."/>
            <person name="Grigoriev I.V."/>
            <person name="Gueldener U."/>
            <person name="Muensterkoetter M."/>
            <person name="Nagy L.G."/>
        </authorList>
    </citation>
    <scope>NUCLEOTIDE SEQUENCE [LARGE SCALE GENOMIC DNA]</scope>
    <source>
        <strain evidence="2">C18/9</strain>
    </source>
</reference>
<dbReference type="AlphaFoldDB" id="A0A284RIY0"/>
<evidence type="ECO:0000313" key="2">
    <source>
        <dbReference type="Proteomes" id="UP000219338"/>
    </source>
</evidence>
<evidence type="ECO:0000313" key="1">
    <source>
        <dbReference type="EMBL" id="SJL08714.1"/>
    </source>
</evidence>